<evidence type="ECO:0000313" key="1">
    <source>
        <dbReference type="EMBL" id="WZL71150.1"/>
    </source>
</evidence>
<dbReference type="RefSeq" id="WP_341878114.1">
    <property type="nucleotide sequence ID" value="NZ_CP121687.1"/>
</dbReference>
<sequence length="143" mass="16526">MKQKIYDEIKNIVIKNNWNYIENIKELGIEKMLAISVTTDNGQWVLVIRAIEEENRLICYSVLPVEISEDKRFEAMEAITKINYGLKLGNFEIDLGSGEIHFKTGIQFPEDFEGNIESWIEDNIALNVATMDKYYNELTAISN</sequence>
<keyword evidence="2" id="KW-1185">Reference proteome</keyword>
<accession>A0ABZ2Y7F9</accession>
<reference evidence="1 2" key="1">
    <citation type="submission" date="2023-03" db="EMBL/GenBank/DDBJ databases">
        <title>Novel Species.</title>
        <authorList>
            <person name="Ma S."/>
        </authorList>
    </citation>
    <scope>NUCLEOTIDE SEQUENCE [LARGE SCALE GENOMIC DNA]</scope>
    <source>
        <strain evidence="1 2">LIND6LT2</strain>
    </source>
</reference>
<dbReference type="Proteomes" id="UP001486565">
    <property type="component" value="Chromosome"/>
</dbReference>
<name>A0ABZ2Y7F9_9FIRM</name>
<proteinExistence type="predicted"/>
<organism evidence="1 2">
    <name type="scientific">Defluviitalea saccharophila</name>
    <dbReference type="NCBI Taxonomy" id="879970"/>
    <lineage>
        <taxon>Bacteria</taxon>
        <taxon>Bacillati</taxon>
        <taxon>Bacillota</taxon>
        <taxon>Clostridia</taxon>
        <taxon>Lachnospirales</taxon>
        <taxon>Defluviitaleaceae</taxon>
        <taxon>Defluviitalea</taxon>
    </lineage>
</organism>
<evidence type="ECO:0000313" key="2">
    <source>
        <dbReference type="Proteomes" id="UP001486565"/>
    </source>
</evidence>
<dbReference type="EMBL" id="CP121687">
    <property type="protein sequence ID" value="WZL71150.1"/>
    <property type="molecule type" value="Genomic_DNA"/>
</dbReference>
<gene>
    <name evidence="1" type="ORF">QBE51_06435</name>
</gene>
<protein>
    <submittedName>
        <fullName evidence="1">YbjN domain-containing protein</fullName>
    </submittedName>
</protein>